<dbReference type="Pfam" id="PF00106">
    <property type="entry name" value="adh_short"/>
    <property type="match status" value="1"/>
</dbReference>
<protein>
    <submittedName>
        <fullName evidence="3">CLUMA_CG006887, isoform A</fullName>
    </submittedName>
</protein>
<evidence type="ECO:0000313" key="4">
    <source>
        <dbReference type="Proteomes" id="UP000183832"/>
    </source>
</evidence>
<keyword evidence="2" id="KW-0560">Oxidoreductase</keyword>
<name>A0A1J1I0P7_9DIPT</name>
<sequence>MEKWDGRVAVVVDFAGTSLGLAICKDLVNHGLINLAKTLAKENARGKLYPFQCDVSDEAQVNPVFRWISEKYDGIDLLINICNSMTKGLILDDDNTAALRQVMNTNIVGLCLVAREAAKCMTQRLPERKNIGHIIIVSSTVGEKIDLFWHDGSKPINALYPAGKHASKAIVEALRQELLYMEQENVKITAISPGLVESDTIHDEIGKEHTALSASDVSSAILYAISVKEHVQIHELVIKGVGDFL</sequence>
<comment type="similarity">
    <text evidence="1">Belongs to the short-chain dehydrogenases/reductases (SDR) family.</text>
</comment>
<accession>A0A1J1I0P7</accession>
<dbReference type="PROSITE" id="PS00061">
    <property type="entry name" value="ADH_SHORT"/>
    <property type="match status" value="1"/>
</dbReference>
<dbReference type="PRINTS" id="PR00081">
    <property type="entry name" value="GDHRDH"/>
</dbReference>
<dbReference type="GO" id="GO:0016491">
    <property type="term" value="F:oxidoreductase activity"/>
    <property type="evidence" value="ECO:0007669"/>
    <property type="project" value="UniProtKB-KW"/>
</dbReference>
<evidence type="ECO:0000256" key="2">
    <source>
        <dbReference type="ARBA" id="ARBA00023002"/>
    </source>
</evidence>
<dbReference type="InterPro" id="IPR002347">
    <property type="entry name" value="SDR_fam"/>
</dbReference>
<dbReference type="PANTHER" id="PTHR43115">
    <property type="entry name" value="DEHYDROGENASE/REDUCTASE SDR FAMILY MEMBER 11"/>
    <property type="match status" value="1"/>
</dbReference>
<dbReference type="Gene3D" id="3.40.50.720">
    <property type="entry name" value="NAD(P)-binding Rossmann-like Domain"/>
    <property type="match status" value="1"/>
</dbReference>
<dbReference type="InterPro" id="IPR020904">
    <property type="entry name" value="Sc_DH/Rdtase_CS"/>
</dbReference>
<evidence type="ECO:0000313" key="3">
    <source>
        <dbReference type="EMBL" id="CRK93346.1"/>
    </source>
</evidence>
<evidence type="ECO:0000256" key="1">
    <source>
        <dbReference type="ARBA" id="ARBA00006484"/>
    </source>
</evidence>
<organism evidence="3 4">
    <name type="scientific">Clunio marinus</name>
    <dbReference type="NCBI Taxonomy" id="568069"/>
    <lineage>
        <taxon>Eukaryota</taxon>
        <taxon>Metazoa</taxon>
        <taxon>Ecdysozoa</taxon>
        <taxon>Arthropoda</taxon>
        <taxon>Hexapoda</taxon>
        <taxon>Insecta</taxon>
        <taxon>Pterygota</taxon>
        <taxon>Neoptera</taxon>
        <taxon>Endopterygota</taxon>
        <taxon>Diptera</taxon>
        <taxon>Nematocera</taxon>
        <taxon>Chironomoidea</taxon>
        <taxon>Chironomidae</taxon>
        <taxon>Clunio</taxon>
    </lineage>
</organism>
<reference evidence="3 4" key="1">
    <citation type="submission" date="2015-04" db="EMBL/GenBank/DDBJ databases">
        <authorList>
            <person name="Syromyatnikov M.Y."/>
            <person name="Popov V.N."/>
        </authorList>
    </citation>
    <scope>NUCLEOTIDE SEQUENCE [LARGE SCALE GENOMIC DNA]</scope>
</reference>
<proteinExistence type="inferred from homology"/>
<dbReference type="InterPro" id="IPR036291">
    <property type="entry name" value="NAD(P)-bd_dom_sf"/>
</dbReference>
<dbReference type="SUPFAM" id="SSF51735">
    <property type="entry name" value="NAD(P)-binding Rossmann-fold domains"/>
    <property type="match status" value="1"/>
</dbReference>
<dbReference type="OrthoDB" id="1933717at2759"/>
<dbReference type="STRING" id="568069.A0A1J1I0P7"/>
<dbReference type="Proteomes" id="UP000183832">
    <property type="component" value="Unassembled WGS sequence"/>
</dbReference>
<dbReference type="EMBL" id="CVRI01000037">
    <property type="protein sequence ID" value="CRK93346.1"/>
    <property type="molecule type" value="Genomic_DNA"/>
</dbReference>
<gene>
    <name evidence="3" type="primary">similar to Dehydrogenase</name>
    <name evidence="3" type="synonym">reductase SDR family member 11</name>
    <name evidence="3" type="ORF">CLUMA_CG006887</name>
</gene>
<dbReference type="PANTHER" id="PTHR43115:SF4">
    <property type="entry name" value="DEHYDROGENASE_REDUCTASE SDR FAMILY MEMBER 11"/>
    <property type="match status" value="1"/>
</dbReference>
<dbReference type="AlphaFoldDB" id="A0A1J1I0P7"/>
<keyword evidence="4" id="KW-1185">Reference proteome</keyword>